<dbReference type="Proteomes" id="UP000800981">
    <property type="component" value="Unassembled WGS sequence"/>
</dbReference>
<dbReference type="SUPFAM" id="SSF53597">
    <property type="entry name" value="Dihydrofolate reductase-like"/>
    <property type="match status" value="1"/>
</dbReference>
<keyword evidence="6" id="KW-1185">Reference proteome</keyword>
<reference evidence="5 6" key="1">
    <citation type="submission" date="2020-03" db="EMBL/GenBank/DDBJ databases">
        <title>Two novel Motilibacter sp.</title>
        <authorList>
            <person name="Liu S."/>
        </authorList>
    </citation>
    <scope>NUCLEOTIDE SEQUENCE [LARGE SCALE GENOMIC DNA]</scope>
    <source>
        <strain evidence="5 6">E257</strain>
    </source>
</reference>
<dbReference type="InterPro" id="IPR050765">
    <property type="entry name" value="Riboflavin_Biosynth_HTPR"/>
</dbReference>
<protein>
    <submittedName>
        <fullName evidence="5">Pyrimidine reductase family protein</fullName>
    </submittedName>
</protein>
<sequence>MRRLLPVPAVEGLDIDALFAAYACPDGPWLRANMVASLDGAASTDGRSGGLSGPADKRVFRVLRALADVVLVGAGTARAEGYAAVQPHETYPERRVAAGRPPTAAIAVVTRALDLDLTSALFAGPARTVVLTCAAAGADRIAAARRVADVDVVGEQTVDVPAAVNALRRRGFASVLCEGGPSLLRDVAAAGLLDELCLTVSPQLRGGGAGRLLVGPGLEPPARLSLASLLEEDGELFLRYRSAAGEASPVAG</sequence>
<evidence type="ECO:0000313" key="5">
    <source>
        <dbReference type="EMBL" id="NHC13912.1"/>
    </source>
</evidence>
<keyword evidence="2" id="KW-0521">NADP</keyword>
<proteinExistence type="predicted"/>
<evidence type="ECO:0000259" key="4">
    <source>
        <dbReference type="Pfam" id="PF01872"/>
    </source>
</evidence>
<dbReference type="PANTHER" id="PTHR38011:SF7">
    <property type="entry name" value="2,5-DIAMINO-6-RIBOSYLAMINO-4(3H)-PYRIMIDINONE 5'-PHOSPHATE REDUCTASE"/>
    <property type="match status" value="1"/>
</dbReference>
<dbReference type="RefSeq" id="WP_166280897.1">
    <property type="nucleotide sequence ID" value="NZ_JAANNP010000003.1"/>
</dbReference>
<gene>
    <name evidence="5" type="ORF">G9H71_08965</name>
</gene>
<organism evidence="5 6">
    <name type="scientific">Motilibacter deserti</name>
    <dbReference type="NCBI Taxonomy" id="2714956"/>
    <lineage>
        <taxon>Bacteria</taxon>
        <taxon>Bacillati</taxon>
        <taxon>Actinomycetota</taxon>
        <taxon>Actinomycetes</taxon>
        <taxon>Motilibacterales</taxon>
        <taxon>Motilibacteraceae</taxon>
        <taxon>Motilibacter</taxon>
    </lineage>
</organism>
<dbReference type="Pfam" id="PF01872">
    <property type="entry name" value="RibD_C"/>
    <property type="match status" value="1"/>
</dbReference>
<comment type="caution">
    <text evidence="5">The sequence shown here is derived from an EMBL/GenBank/DDBJ whole genome shotgun (WGS) entry which is preliminary data.</text>
</comment>
<dbReference type="NCBIfam" id="NF010663">
    <property type="entry name" value="PRK14059.1-1"/>
    <property type="match status" value="1"/>
</dbReference>
<dbReference type="InterPro" id="IPR002734">
    <property type="entry name" value="RibDG_C"/>
</dbReference>
<evidence type="ECO:0000313" key="6">
    <source>
        <dbReference type="Proteomes" id="UP000800981"/>
    </source>
</evidence>
<evidence type="ECO:0000256" key="3">
    <source>
        <dbReference type="ARBA" id="ARBA00023002"/>
    </source>
</evidence>
<dbReference type="EMBL" id="JAANNP010000003">
    <property type="protein sequence ID" value="NHC13912.1"/>
    <property type="molecule type" value="Genomic_DNA"/>
</dbReference>
<dbReference type="InterPro" id="IPR024072">
    <property type="entry name" value="DHFR-like_dom_sf"/>
</dbReference>
<dbReference type="Gene3D" id="3.40.430.10">
    <property type="entry name" value="Dihydrofolate Reductase, subunit A"/>
    <property type="match status" value="1"/>
</dbReference>
<accession>A0ABX0GSZ4</accession>
<feature type="domain" description="Bacterial bifunctional deaminase-reductase C-terminal" evidence="4">
    <location>
        <begin position="28"/>
        <end position="228"/>
    </location>
</feature>
<evidence type="ECO:0000256" key="2">
    <source>
        <dbReference type="ARBA" id="ARBA00022857"/>
    </source>
</evidence>
<evidence type="ECO:0000256" key="1">
    <source>
        <dbReference type="ARBA" id="ARBA00005104"/>
    </source>
</evidence>
<dbReference type="PANTHER" id="PTHR38011">
    <property type="entry name" value="DIHYDROFOLATE REDUCTASE FAMILY PROTEIN (AFU_ORTHOLOGUE AFUA_8G06820)"/>
    <property type="match status" value="1"/>
</dbReference>
<name>A0ABX0GSZ4_9ACTN</name>
<comment type="pathway">
    <text evidence="1">Cofactor biosynthesis; riboflavin biosynthesis.</text>
</comment>
<keyword evidence="3" id="KW-0560">Oxidoreductase</keyword>